<dbReference type="AlphaFoldDB" id="A0A3B0XWA7"/>
<accession>A0A3B0XWA7</accession>
<dbReference type="EMBL" id="UOFI01000130">
    <property type="protein sequence ID" value="VAW68443.1"/>
    <property type="molecule type" value="Genomic_DNA"/>
</dbReference>
<proteinExistence type="predicted"/>
<organism evidence="1">
    <name type="scientific">hydrothermal vent metagenome</name>
    <dbReference type="NCBI Taxonomy" id="652676"/>
    <lineage>
        <taxon>unclassified sequences</taxon>
        <taxon>metagenomes</taxon>
        <taxon>ecological metagenomes</taxon>
    </lineage>
</organism>
<gene>
    <name evidence="1" type="ORF">MNBD_GAMMA09-1239</name>
</gene>
<evidence type="ECO:0000313" key="1">
    <source>
        <dbReference type="EMBL" id="VAW68443.1"/>
    </source>
</evidence>
<name>A0A3B0XWA7_9ZZZZ</name>
<reference evidence="1" key="1">
    <citation type="submission" date="2018-06" db="EMBL/GenBank/DDBJ databases">
        <authorList>
            <person name="Zhirakovskaya E."/>
        </authorList>
    </citation>
    <scope>NUCLEOTIDE SEQUENCE</scope>
</reference>
<protein>
    <submittedName>
        <fullName evidence="1">Uncharacterized protein</fullName>
    </submittedName>
</protein>
<sequence length="44" mass="4820">MVELLGVLEFTANEKASLGKARKPVSNRSSLGNLSEMTIISKWL</sequence>